<dbReference type="EC" id="2.4.-.-" evidence="3"/>
<dbReference type="Pfam" id="PF00534">
    <property type="entry name" value="Glycos_transf_1"/>
    <property type="match status" value="1"/>
</dbReference>
<organism evidence="3 4">
    <name type="scientific">Flavivirga spongiicola</name>
    <dbReference type="NCBI Taxonomy" id="421621"/>
    <lineage>
        <taxon>Bacteria</taxon>
        <taxon>Pseudomonadati</taxon>
        <taxon>Bacteroidota</taxon>
        <taxon>Flavobacteriia</taxon>
        <taxon>Flavobacteriales</taxon>
        <taxon>Flavobacteriaceae</taxon>
        <taxon>Flavivirga</taxon>
    </lineage>
</organism>
<reference evidence="3 4" key="1">
    <citation type="submission" date="2022-09" db="EMBL/GenBank/DDBJ databases">
        <title>Genome sequencing of Flavivirga sp. MEBiC05379.</title>
        <authorList>
            <person name="Oh H.-M."/>
            <person name="Kwon K.K."/>
            <person name="Park M.J."/>
            <person name="Yang S.-H."/>
        </authorList>
    </citation>
    <scope>NUCLEOTIDE SEQUENCE [LARGE SCALE GENOMIC DNA]</scope>
    <source>
        <strain evidence="3 4">MEBiC05379</strain>
    </source>
</reference>
<keyword evidence="4" id="KW-1185">Reference proteome</keyword>
<dbReference type="PANTHER" id="PTHR12526">
    <property type="entry name" value="GLYCOSYLTRANSFERASE"/>
    <property type="match status" value="1"/>
</dbReference>
<dbReference type="InterPro" id="IPR001296">
    <property type="entry name" value="Glyco_trans_1"/>
</dbReference>
<accession>A0ABU7XNI1</accession>
<dbReference type="InterPro" id="IPR028098">
    <property type="entry name" value="Glyco_trans_4-like_N"/>
</dbReference>
<name>A0ABU7XNI1_9FLAO</name>
<dbReference type="Proteomes" id="UP001337305">
    <property type="component" value="Unassembled WGS sequence"/>
</dbReference>
<dbReference type="Gene3D" id="3.40.50.2000">
    <property type="entry name" value="Glycogen Phosphorylase B"/>
    <property type="match status" value="2"/>
</dbReference>
<dbReference type="PANTHER" id="PTHR12526:SF630">
    <property type="entry name" value="GLYCOSYLTRANSFERASE"/>
    <property type="match status" value="1"/>
</dbReference>
<protein>
    <submittedName>
        <fullName evidence="3">Glycosyltransferase</fullName>
        <ecNumber evidence="3">2.4.-.-</ecNumber>
    </submittedName>
</protein>
<comment type="caution">
    <text evidence="3">The sequence shown here is derived from an EMBL/GenBank/DDBJ whole genome shotgun (WGS) entry which is preliminary data.</text>
</comment>
<dbReference type="EMBL" id="JAODOP010000001">
    <property type="protein sequence ID" value="MEF3831956.1"/>
    <property type="molecule type" value="Genomic_DNA"/>
</dbReference>
<dbReference type="Pfam" id="PF13477">
    <property type="entry name" value="Glyco_trans_4_2"/>
    <property type="match status" value="1"/>
</dbReference>
<feature type="domain" description="Glycosyl transferase family 1" evidence="1">
    <location>
        <begin position="193"/>
        <end position="354"/>
    </location>
</feature>
<keyword evidence="3" id="KW-0808">Transferase</keyword>
<dbReference type="GO" id="GO:0016757">
    <property type="term" value="F:glycosyltransferase activity"/>
    <property type="evidence" value="ECO:0007669"/>
    <property type="project" value="UniProtKB-KW"/>
</dbReference>
<evidence type="ECO:0000313" key="3">
    <source>
        <dbReference type="EMBL" id="MEF3831956.1"/>
    </source>
</evidence>
<proteinExistence type="predicted"/>
<evidence type="ECO:0000313" key="4">
    <source>
        <dbReference type="Proteomes" id="UP001337305"/>
    </source>
</evidence>
<feature type="domain" description="Glycosyltransferase subfamily 4-like N-terminal" evidence="2">
    <location>
        <begin position="87"/>
        <end position="159"/>
    </location>
</feature>
<evidence type="ECO:0000259" key="1">
    <source>
        <dbReference type="Pfam" id="PF00534"/>
    </source>
</evidence>
<dbReference type="SUPFAM" id="SSF53756">
    <property type="entry name" value="UDP-Glycosyltransferase/glycogen phosphorylase"/>
    <property type="match status" value="1"/>
</dbReference>
<keyword evidence="3" id="KW-0328">Glycosyltransferase</keyword>
<dbReference type="RefSeq" id="WP_303308952.1">
    <property type="nucleotide sequence ID" value="NZ_JAODOP010000001.1"/>
</dbReference>
<evidence type="ECO:0000259" key="2">
    <source>
        <dbReference type="Pfam" id="PF13477"/>
    </source>
</evidence>
<sequence length="381" mass="44572">MRVLLVSMPSVHFFRWIENLPSDYLELYWYNITGEKFDEKNDKFKEVSVYNNKRKISYLKGEYLLSKKLPFYYQKLRHFVEVTENEDLEHIIQKLKPDIIHSFEMQSCSYPILKTMNKNKELDWIYSCWGSDLYYYKQFSSHKRMIKKVLKRVDYLITDCKRDYNLARTLDFKGKHLGVIPGGSGYNINELINNVQPFEKRNIILIKGYQHTFGRAINIVKAIESIAVNQINPYKIIVFGAHEFVVNYVKKKKLDFETYHRHQLQHGEVIKLMGKSLIYIGNSTSDGIPNTLLEAITMGAFPIQSNPGRVSEEIINNGENGLLINDPEDISEIKNAILAALHTPDKLKEAFSYNLEFAKKNLDKEIIKQKIYDAYLSVIEK</sequence>
<gene>
    <name evidence="3" type="ORF">N1F79_02335</name>
</gene>